<dbReference type="Pfam" id="PF05239">
    <property type="entry name" value="PRC"/>
    <property type="match status" value="1"/>
</dbReference>
<dbReference type="RefSeq" id="WP_073330739.1">
    <property type="nucleotide sequence ID" value="NZ_FQYO01000004.1"/>
</dbReference>
<keyword evidence="3" id="KW-1185">Reference proteome</keyword>
<protein>
    <submittedName>
        <fullName evidence="2">PRC-barrel domain-containing protein</fullName>
    </submittedName>
</protein>
<evidence type="ECO:0000313" key="3">
    <source>
        <dbReference type="Proteomes" id="UP000184292"/>
    </source>
</evidence>
<dbReference type="InterPro" id="IPR027275">
    <property type="entry name" value="PRC-brl_dom"/>
</dbReference>
<dbReference type="SUPFAM" id="SSF50346">
    <property type="entry name" value="PRC-barrel domain"/>
    <property type="match status" value="1"/>
</dbReference>
<dbReference type="AlphaFoldDB" id="A0A1M6FPB4"/>
<evidence type="ECO:0000313" key="2">
    <source>
        <dbReference type="EMBL" id="SHI99514.1"/>
    </source>
</evidence>
<name>A0A1M6FPB4_9RHOB</name>
<dbReference type="InterPro" id="IPR011033">
    <property type="entry name" value="PRC_barrel-like_sf"/>
</dbReference>
<dbReference type="STRING" id="1447782.SAMN05444417_2428"/>
<proteinExistence type="predicted"/>
<dbReference type="EMBL" id="FQYO01000004">
    <property type="protein sequence ID" value="SHI99514.1"/>
    <property type="molecule type" value="Genomic_DNA"/>
</dbReference>
<organism evidence="2 3">
    <name type="scientific">Wenxinia saemankumensis</name>
    <dbReference type="NCBI Taxonomy" id="1447782"/>
    <lineage>
        <taxon>Bacteria</taxon>
        <taxon>Pseudomonadati</taxon>
        <taxon>Pseudomonadota</taxon>
        <taxon>Alphaproteobacteria</taxon>
        <taxon>Rhodobacterales</taxon>
        <taxon>Roseobacteraceae</taxon>
        <taxon>Wenxinia</taxon>
    </lineage>
</organism>
<sequence>MDEPSTAAGIMGANVFGPEGERLGQIEDIHFDVVDWKILAVMIGHGGFMGLGEEVDPLDWRLLRWDAELEGYVTGVPLDDEGDAAPAGLAPA</sequence>
<dbReference type="Proteomes" id="UP000184292">
    <property type="component" value="Unassembled WGS sequence"/>
</dbReference>
<gene>
    <name evidence="2" type="ORF">SAMN05444417_2428</name>
</gene>
<dbReference type="Gene3D" id="2.30.30.240">
    <property type="entry name" value="PRC-barrel domain"/>
    <property type="match status" value="1"/>
</dbReference>
<dbReference type="PANTHER" id="PTHR36505:SF1">
    <property type="entry name" value="BLR1072 PROTEIN"/>
    <property type="match status" value="1"/>
</dbReference>
<reference evidence="2 3" key="1">
    <citation type="submission" date="2016-11" db="EMBL/GenBank/DDBJ databases">
        <authorList>
            <person name="Jaros S."/>
            <person name="Januszkiewicz K."/>
            <person name="Wedrychowicz H."/>
        </authorList>
    </citation>
    <scope>NUCLEOTIDE SEQUENCE [LARGE SCALE GENOMIC DNA]</scope>
    <source>
        <strain evidence="2 3">DSM 100565</strain>
    </source>
</reference>
<feature type="domain" description="PRC-barrel" evidence="1">
    <location>
        <begin position="11"/>
        <end position="54"/>
    </location>
</feature>
<dbReference type="OrthoDB" id="6158291at2"/>
<dbReference type="PANTHER" id="PTHR36505">
    <property type="entry name" value="BLR1072 PROTEIN"/>
    <property type="match status" value="1"/>
</dbReference>
<evidence type="ECO:0000259" key="1">
    <source>
        <dbReference type="Pfam" id="PF05239"/>
    </source>
</evidence>
<accession>A0A1M6FPB4</accession>